<dbReference type="Gene3D" id="3.40.50.1820">
    <property type="entry name" value="alpha/beta hydrolase"/>
    <property type="match status" value="1"/>
</dbReference>
<dbReference type="InterPro" id="IPR008979">
    <property type="entry name" value="Galactose-bd-like_sf"/>
</dbReference>
<evidence type="ECO:0000256" key="1">
    <source>
        <dbReference type="ARBA" id="ARBA00022801"/>
    </source>
</evidence>
<dbReference type="RefSeq" id="WP_196149616.1">
    <property type="nucleotide sequence ID" value="NZ_JADMLG010000004.1"/>
</dbReference>
<dbReference type="Pfam" id="PF02129">
    <property type="entry name" value="Peptidase_S15"/>
    <property type="match status" value="1"/>
</dbReference>
<dbReference type="InterPro" id="IPR000383">
    <property type="entry name" value="Xaa-Pro-like_dom"/>
</dbReference>
<proteinExistence type="predicted"/>
<organism evidence="3 4">
    <name type="scientific">Nocardia bovistercoris</name>
    <dbReference type="NCBI Taxonomy" id="2785916"/>
    <lineage>
        <taxon>Bacteria</taxon>
        <taxon>Bacillati</taxon>
        <taxon>Actinomycetota</taxon>
        <taxon>Actinomycetes</taxon>
        <taxon>Mycobacteriales</taxon>
        <taxon>Nocardiaceae</taxon>
        <taxon>Nocardia</taxon>
    </lineage>
</organism>
<name>A0A931I9G1_9NOCA</name>
<gene>
    <name evidence="3" type="ORF">IT779_13595</name>
</gene>
<dbReference type="SMART" id="SM00939">
    <property type="entry name" value="PepX_C"/>
    <property type="match status" value="1"/>
</dbReference>
<keyword evidence="4" id="KW-1185">Reference proteome</keyword>
<keyword evidence="1" id="KW-0378">Hydrolase</keyword>
<feature type="domain" description="Xaa-Pro dipeptidyl-peptidase C-terminal" evidence="2">
    <location>
        <begin position="352"/>
        <end position="597"/>
    </location>
</feature>
<dbReference type="EMBL" id="JADMLG010000004">
    <property type="protein sequence ID" value="MBH0777314.1"/>
    <property type="molecule type" value="Genomic_DNA"/>
</dbReference>
<dbReference type="InterPro" id="IPR029058">
    <property type="entry name" value="AB_hydrolase_fold"/>
</dbReference>
<evidence type="ECO:0000259" key="2">
    <source>
        <dbReference type="SMART" id="SM00939"/>
    </source>
</evidence>
<evidence type="ECO:0000313" key="4">
    <source>
        <dbReference type="Proteomes" id="UP000655751"/>
    </source>
</evidence>
<comment type="caution">
    <text evidence="3">The sequence shown here is derived from an EMBL/GenBank/DDBJ whole genome shotgun (WGS) entry which is preliminary data.</text>
</comment>
<sequence>MAQYDSPIETTAVEIARIQTEGVWDEQGAVRPEAVHFARNLVRSLETGSGRGLVPDEVGELVTRALNVATPSFPRIPTADGYDLSAHLLRQITAEPRPLVVIPAGWTPVGWPLFEYAYLTLAAKGYHVLAYTPRGIGWTVLPGTNLPWFGTSEGFVDVAGPRDIGDGTTVLEYAIDAVGPSGIAFFGESYGSGISQLVAAHDDRVDAVVALSTWGNLATSLYANGTRHLAAATGLINLTGGTMEEKFDEDTREILAKFFENRDMDDVVDWATQRAPEIYLDTPGLRDIPTFFSNTWHESLFAVNQVIPTFEKLRGDKRLNMWIGDHAAPEGPGLIAPSLPGAGPNIPLRDAYAWLDHHMRGADNGVADWPEISNQIMFTYITEPDPATGENRIVTPARREERETWADVCVEYEPLILTDEREDGIGALTAEETSAWRRSFTVGKEPPIVAMDKLMTTGQREWAGNPKIYATAEIDRNEALIWATEPLVAADATARRIRGIPRLRFTIASTEPSTTVVAYLLDVDTSGAGRMITHEPLTLPTPRPTSVEWDLQAAAYDVPAGHRLMLVIDGMDPLYSTDNPVDAVITVSSPDGASAVLELPLG</sequence>
<dbReference type="Proteomes" id="UP000655751">
    <property type="component" value="Unassembled WGS sequence"/>
</dbReference>
<dbReference type="GO" id="GO:0008239">
    <property type="term" value="F:dipeptidyl-peptidase activity"/>
    <property type="evidence" value="ECO:0007669"/>
    <property type="project" value="InterPro"/>
</dbReference>
<dbReference type="AlphaFoldDB" id="A0A931I9G1"/>
<dbReference type="Pfam" id="PF08530">
    <property type="entry name" value="PepX_C"/>
    <property type="match status" value="1"/>
</dbReference>
<reference evidence="3" key="1">
    <citation type="submission" date="2020-11" db="EMBL/GenBank/DDBJ databases">
        <title>Nocardia NEAU-351.nov., a novel actinomycete isolated from the cow dung.</title>
        <authorList>
            <person name="Zhang X."/>
        </authorList>
    </citation>
    <scope>NUCLEOTIDE SEQUENCE</scope>
    <source>
        <strain evidence="3">NEAU-351</strain>
    </source>
</reference>
<accession>A0A931I9G1</accession>
<dbReference type="Gene3D" id="2.60.120.260">
    <property type="entry name" value="Galactose-binding domain-like"/>
    <property type="match status" value="1"/>
</dbReference>
<dbReference type="SUPFAM" id="SSF53474">
    <property type="entry name" value="alpha/beta-Hydrolases"/>
    <property type="match status" value="1"/>
</dbReference>
<dbReference type="SUPFAM" id="SSF49785">
    <property type="entry name" value="Galactose-binding domain-like"/>
    <property type="match status" value="1"/>
</dbReference>
<evidence type="ECO:0000313" key="3">
    <source>
        <dbReference type="EMBL" id="MBH0777314.1"/>
    </source>
</evidence>
<protein>
    <recommendedName>
        <fullName evidence="2">Xaa-Pro dipeptidyl-peptidase C-terminal domain-containing protein</fullName>
    </recommendedName>
</protein>
<dbReference type="InterPro" id="IPR013736">
    <property type="entry name" value="Xaa-Pro_dipept_C"/>
</dbReference>